<protein>
    <submittedName>
        <fullName evidence="2">Uncharacterized protein</fullName>
    </submittedName>
</protein>
<dbReference type="OrthoDB" id="10065625at2759"/>
<comment type="caution">
    <text evidence="2">The sequence shown here is derived from an EMBL/GenBank/DDBJ whole genome shotgun (WGS) entry which is preliminary data.</text>
</comment>
<reference evidence="2 3" key="1">
    <citation type="journal article" date="2019" name="Commun. Biol.">
        <title>The bagworm genome reveals a unique fibroin gene that provides high tensile strength.</title>
        <authorList>
            <person name="Kono N."/>
            <person name="Nakamura H."/>
            <person name="Ohtoshi R."/>
            <person name="Tomita M."/>
            <person name="Numata K."/>
            <person name="Arakawa K."/>
        </authorList>
    </citation>
    <scope>NUCLEOTIDE SEQUENCE [LARGE SCALE GENOMIC DNA]</scope>
</reference>
<dbReference type="AlphaFoldDB" id="A0A4C1UJ75"/>
<proteinExistence type="predicted"/>
<evidence type="ECO:0000313" key="3">
    <source>
        <dbReference type="Proteomes" id="UP000299102"/>
    </source>
</evidence>
<gene>
    <name evidence="2" type="ORF">EVAR_84566_1</name>
</gene>
<dbReference type="EMBL" id="BGZK01000174">
    <property type="protein sequence ID" value="GBP26006.1"/>
    <property type="molecule type" value="Genomic_DNA"/>
</dbReference>
<keyword evidence="3" id="KW-1185">Reference proteome</keyword>
<evidence type="ECO:0000313" key="2">
    <source>
        <dbReference type="EMBL" id="GBP26006.1"/>
    </source>
</evidence>
<dbReference type="Proteomes" id="UP000299102">
    <property type="component" value="Unassembled WGS sequence"/>
</dbReference>
<name>A0A4C1UJ75_EUMVA</name>
<sequence length="269" mass="29837">MGSSWLDKWRVAVNVTKTAAILTGQQRAMPPKLRLRGQDVEWQTKVRYLGVQIDRSMRMAAQVEQAIHQSRAARSMLRPSAPIAPAAQGQTRPIQGLHTFPVNICGTSMVRTLLHITEEEDPSPAEHRPTDDRGSGSDRRGRIPDEKTPGHEATVSPPSRTCTQYKGVEAPRARWVRHGAVRRVEKIAHAVGSSHWLVTPVIMGRYSILVTIFDKAKCQLDVKASPLFLLGASRYYALALIFVTAEVVEGAASYLNGESTRPVFYSKDF</sequence>
<feature type="compositionally biased region" description="Basic and acidic residues" evidence="1">
    <location>
        <begin position="124"/>
        <end position="150"/>
    </location>
</feature>
<organism evidence="2 3">
    <name type="scientific">Eumeta variegata</name>
    <name type="common">Bagworm moth</name>
    <name type="synonym">Eumeta japonica</name>
    <dbReference type="NCBI Taxonomy" id="151549"/>
    <lineage>
        <taxon>Eukaryota</taxon>
        <taxon>Metazoa</taxon>
        <taxon>Ecdysozoa</taxon>
        <taxon>Arthropoda</taxon>
        <taxon>Hexapoda</taxon>
        <taxon>Insecta</taxon>
        <taxon>Pterygota</taxon>
        <taxon>Neoptera</taxon>
        <taxon>Endopterygota</taxon>
        <taxon>Lepidoptera</taxon>
        <taxon>Glossata</taxon>
        <taxon>Ditrysia</taxon>
        <taxon>Tineoidea</taxon>
        <taxon>Psychidae</taxon>
        <taxon>Oiketicinae</taxon>
        <taxon>Eumeta</taxon>
    </lineage>
</organism>
<accession>A0A4C1UJ75</accession>
<feature type="region of interest" description="Disordered" evidence="1">
    <location>
        <begin position="117"/>
        <end position="163"/>
    </location>
</feature>
<evidence type="ECO:0000256" key="1">
    <source>
        <dbReference type="SAM" id="MobiDB-lite"/>
    </source>
</evidence>